<accession>A0AAV2EDJ1</accession>
<dbReference type="PANTHER" id="PTHR11439">
    <property type="entry name" value="GAG-POL-RELATED RETROTRANSPOSON"/>
    <property type="match status" value="1"/>
</dbReference>
<dbReference type="InterPro" id="IPR043502">
    <property type="entry name" value="DNA/RNA_pol_sf"/>
</dbReference>
<dbReference type="InterPro" id="IPR013103">
    <property type="entry name" value="RVT_2"/>
</dbReference>
<name>A0AAV2EDJ1_9ROSI</name>
<dbReference type="Proteomes" id="UP001497516">
    <property type="component" value="Chromosome 4"/>
</dbReference>
<protein>
    <recommendedName>
        <fullName evidence="1">Reverse transcriptase Ty1/copia-type domain-containing protein</fullName>
    </recommendedName>
</protein>
<evidence type="ECO:0000313" key="2">
    <source>
        <dbReference type="EMBL" id="CAL1383663.1"/>
    </source>
</evidence>
<proteinExistence type="predicted"/>
<dbReference type="AlphaFoldDB" id="A0AAV2EDJ1"/>
<dbReference type="Pfam" id="PF07727">
    <property type="entry name" value="RVT_2"/>
    <property type="match status" value="1"/>
</dbReference>
<evidence type="ECO:0000259" key="1">
    <source>
        <dbReference type="Pfam" id="PF07727"/>
    </source>
</evidence>
<dbReference type="EMBL" id="OZ034817">
    <property type="protein sequence ID" value="CAL1383663.1"/>
    <property type="molecule type" value="Genomic_DNA"/>
</dbReference>
<dbReference type="PANTHER" id="PTHR11439:SF465">
    <property type="entry name" value="REVERSE TRANSCRIPTASE TY1_COPIA-TYPE DOMAIN-CONTAINING PROTEIN"/>
    <property type="match status" value="1"/>
</dbReference>
<dbReference type="SUPFAM" id="SSF56672">
    <property type="entry name" value="DNA/RNA polymerases"/>
    <property type="match status" value="1"/>
</dbReference>
<sequence length="418" mass="47312">MTTIRLFLAIVVAQNWHVHHLDVNNAFLHGDLDQEVYMKLPPGYKPPAGFKSPVCLLKKSLYGLKQASRQWFSKLADKLRSQGYQSRKVDHSLLYKATKSSYTCILVYVDDLVIGGTDLQEITSLKQSLHNAFSIKDLGPLKFFLSIKVARSKQGIHISQRKYTLEILEEADLLNCKPVTTPMDYKIHLSSQHSDPFQDPTLYRRLVGKLIYLTTTRPEISYTTQQVSQFMSNPSQDHYKAVLRILKYLKSTPSSGLFFSATSSLQLKAFSDSDWAACIDTRRSTTGYCVYLGDSLISWKSKKQTTISRSSYEAEYRALAHTSCEIQWILYLLQCYKLAIPNQQFFIATTSLQSTSPKIQPSMKGRNTLSLTAILCATRSSPTSSRCFTSPPCISWQISSPNLFLRRPSITFSPSLVC</sequence>
<evidence type="ECO:0000313" key="3">
    <source>
        <dbReference type="Proteomes" id="UP001497516"/>
    </source>
</evidence>
<keyword evidence="3" id="KW-1185">Reference proteome</keyword>
<gene>
    <name evidence="2" type="ORF">LTRI10_LOCUS24925</name>
</gene>
<organism evidence="2 3">
    <name type="scientific">Linum trigynum</name>
    <dbReference type="NCBI Taxonomy" id="586398"/>
    <lineage>
        <taxon>Eukaryota</taxon>
        <taxon>Viridiplantae</taxon>
        <taxon>Streptophyta</taxon>
        <taxon>Embryophyta</taxon>
        <taxon>Tracheophyta</taxon>
        <taxon>Spermatophyta</taxon>
        <taxon>Magnoliopsida</taxon>
        <taxon>eudicotyledons</taxon>
        <taxon>Gunneridae</taxon>
        <taxon>Pentapetalae</taxon>
        <taxon>rosids</taxon>
        <taxon>fabids</taxon>
        <taxon>Malpighiales</taxon>
        <taxon>Linaceae</taxon>
        <taxon>Linum</taxon>
    </lineage>
</organism>
<dbReference type="CDD" id="cd09272">
    <property type="entry name" value="RNase_HI_RT_Ty1"/>
    <property type="match status" value="1"/>
</dbReference>
<feature type="domain" description="Reverse transcriptase Ty1/copia-type" evidence="1">
    <location>
        <begin position="3"/>
        <end position="183"/>
    </location>
</feature>
<reference evidence="2 3" key="1">
    <citation type="submission" date="2024-04" db="EMBL/GenBank/DDBJ databases">
        <authorList>
            <person name="Fracassetti M."/>
        </authorList>
    </citation>
    <scope>NUCLEOTIDE SEQUENCE [LARGE SCALE GENOMIC DNA]</scope>
</reference>